<reference evidence="2 3" key="1">
    <citation type="submission" date="2023-02" db="EMBL/GenBank/DDBJ databases">
        <title>LHISI_Scaffold_Assembly.</title>
        <authorList>
            <person name="Stuart O.P."/>
            <person name="Cleave R."/>
            <person name="Magrath M.J.L."/>
            <person name="Mikheyev A.S."/>
        </authorList>
    </citation>
    <scope>NUCLEOTIDE SEQUENCE [LARGE SCALE GENOMIC DNA]</scope>
    <source>
        <strain evidence="2">Daus_M_001</strain>
        <tissue evidence="2">Leg muscle</tissue>
    </source>
</reference>
<proteinExistence type="predicted"/>
<gene>
    <name evidence="2" type="ORF">PR048_008115</name>
</gene>
<evidence type="ECO:0000313" key="3">
    <source>
        <dbReference type="Proteomes" id="UP001159363"/>
    </source>
</evidence>
<dbReference type="Proteomes" id="UP001159363">
    <property type="component" value="Chromosome 3"/>
</dbReference>
<evidence type="ECO:0000313" key="2">
    <source>
        <dbReference type="EMBL" id="KAJ8888623.1"/>
    </source>
</evidence>
<name>A0ABQ9HXU6_9NEOP</name>
<dbReference type="EMBL" id="JARBHB010000003">
    <property type="protein sequence ID" value="KAJ8888623.1"/>
    <property type="molecule type" value="Genomic_DNA"/>
</dbReference>
<comment type="caution">
    <text evidence="2">The sequence shown here is derived from an EMBL/GenBank/DDBJ whole genome shotgun (WGS) entry which is preliminary data.</text>
</comment>
<keyword evidence="3" id="KW-1185">Reference proteome</keyword>
<accession>A0ABQ9HXU6</accession>
<evidence type="ECO:0000256" key="1">
    <source>
        <dbReference type="SAM" id="MobiDB-lite"/>
    </source>
</evidence>
<organism evidence="2 3">
    <name type="scientific">Dryococelus australis</name>
    <dbReference type="NCBI Taxonomy" id="614101"/>
    <lineage>
        <taxon>Eukaryota</taxon>
        <taxon>Metazoa</taxon>
        <taxon>Ecdysozoa</taxon>
        <taxon>Arthropoda</taxon>
        <taxon>Hexapoda</taxon>
        <taxon>Insecta</taxon>
        <taxon>Pterygota</taxon>
        <taxon>Neoptera</taxon>
        <taxon>Polyneoptera</taxon>
        <taxon>Phasmatodea</taxon>
        <taxon>Verophasmatodea</taxon>
        <taxon>Anareolatae</taxon>
        <taxon>Phasmatidae</taxon>
        <taxon>Eurycanthinae</taxon>
        <taxon>Dryococelus</taxon>
    </lineage>
</organism>
<protein>
    <submittedName>
        <fullName evidence="2">Uncharacterized protein</fullName>
    </submittedName>
</protein>
<feature type="region of interest" description="Disordered" evidence="1">
    <location>
        <begin position="231"/>
        <end position="256"/>
    </location>
</feature>
<sequence length="348" mass="38729">MPNQCSVATTRKALNWLVGFPFHTQFIVGRRALKQLFYLYKVCRLFTPWVKVSGLSCIKFTPQVQWEADGSTCVQVQWEADDCTYVLLLAKVLHRLAMLIVRTVLCLVMLFFNNVCAALCTGNVVTFFSAQPGSRGQVSATIFALLDAYIWEFQWLDTITRPAVANGNGPRATAVTTHRRKSAVMMDERGTAMAVSLRINSNSGVLRPYPRRWNEKSMDQRRNKEYKVGENGISPRKTRRPVASSGAIPTPAKLGSDPVGNRTRFACVGGECSSHCANCSPENKRIWSALNNEVLRAEGGEVRWITRGAGMHWRGKREIPLENPLTSGIVRNDSHAGNRTRLALVGGK</sequence>